<evidence type="ECO:0000259" key="7">
    <source>
        <dbReference type="Pfam" id="PF22029"/>
    </source>
</evidence>
<feature type="domain" description="PhyR sigma2" evidence="7">
    <location>
        <begin position="14"/>
        <end position="64"/>
    </location>
</feature>
<dbReference type="SUPFAM" id="SSF88946">
    <property type="entry name" value="Sigma2 domain of RNA polymerase sigma factors"/>
    <property type="match status" value="1"/>
</dbReference>
<evidence type="ECO:0000256" key="2">
    <source>
        <dbReference type="ARBA" id="ARBA00023015"/>
    </source>
</evidence>
<comment type="caution">
    <text evidence="8">The sequence shown here is derived from an EMBL/GenBank/DDBJ whole genome shotgun (WGS) entry which is preliminary data.</text>
</comment>
<keyword evidence="3" id="KW-0731">Sigma factor</keyword>
<comment type="similarity">
    <text evidence="1">Belongs to the sigma-70 factor family. ECF subfamily.</text>
</comment>
<gene>
    <name evidence="8" type="ORF">A8950_3453</name>
</gene>
<dbReference type="PANTHER" id="PTHR43133:SF25">
    <property type="entry name" value="RNA POLYMERASE SIGMA FACTOR RFAY-RELATED"/>
    <property type="match status" value="1"/>
</dbReference>
<dbReference type="PANTHER" id="PTHR43133">
    <property type="entry name" value="RNA POLYMERASE ECF-TYPE SIGMA FACTO"/>
    <property type="match status" value="1"/>
</dbReference>
<dbReference type="GO" id="GO:0016987">
    <property type="term" value="F:sigma factor activity"/>
    <property type="evidence" value="ECO:0007669"/>
    <property type="project" value="UniProtKB-KW"/>
</dbReference>
<evidence type="ECO:0000259" key="6">
    <source>
        <dbReference type="Pfam" id="PF08281"/>
    </source>
</evidence>
<dbReference type="GO" id="GO:0003677">
    <property type="term" value="F:DNA binding"/>
    <property type="evidence" value="ECO:0007669"/>
    <property type="project" value="InterPro"/>
</dbReference>
<feature type="region of interest" description="Disordered" evidence="5">
    <location>
        <begin position="163"/>
        <end position="182"/>
    </location>
</feature>
<dbReference type="AlphaFoldDB" id="A0A4R6WEV0"/>
<dbReference type="Pfam" id="PF08281">
    <property type="entry name" value="Sigma70_r4_2"/>
    <property type="match status" value="1"/>
</dbReference>
<keyword evidence="9" id="KW-1185">Reference proteome</keyword>
<dbReference type="GO" id="GO:0006352">
    <property type="term" value="P:DNA-templated transcription initiation"/>
    <property type="evidence" value="ECO:0007669"/>
    <property type="project" value="InterPro"/>
</dbReference>
<dbReference type="Proteomes" id="UP000295783">
    <property type="component" value="Unassembled WGS sequence"/>
</dbReference>
<keyword evidence="2" id="KW-0805">Transcription regulation</keyword>
<dbReference type="InterPro" id="IPR053866">
    <property type="entry name" value="PhyR_sigma2"/>
</dbReference>
<accession>A0A4R6WEV0</accession>
<dbReference type="Gene3D" id="1.10.1740.10">
    <property type="match status" value="1"/>
</dbReference>
<feature type="domain" description="RNA polymerase sigma factor 70 region 4 type 2" evidence="6">
    <location>
        <begin position="109"/>
        <end position="158"/>
    </location>
</feature>
<dbReference type="EMBL" id="SNYW01000013">
    <property type="protein sequence ID" value="TDQ78405.1"/>
    <property type="molecule type" value="Genomic_DNA"/>
</dbReference>
<evidence type="ECO:0000256" key="4">
    <source>
        <dbReference type="ARBA" id="ARBA00023163"/>
    </source>
</evidence>
<evidence type="ECO:0000313" key="9">
    <source>
        <dbReference type="Proteomes" id="UP000295783"/>
    </source>
</evidence>
<evidence type="ECO:0000256" key="5">
    <source>
        <dbReference type="SAM" id="MobiDB-lite"/>
    </source>
</evidence>
<dbReference type="RefSeq" id="WP_133614905.1">
    <property type="nucleotide sequence ID" value="NZ_SNYW01000013.1"/>
</dbReference>
<evidence type="ECO:0000313" key="8">
    <source>
        <dbReference type="EMBL" id="TDQ78405.1"/>
    </source>
</evidence>
<name>A0A4R6WEV0_9PROT</name>
<dbReference type="Gene3D" id="1.10.10.10">
    <property type="entry name" value="Winged helix-like DNA-binding domain superfamily/Winged helix DNA-binding domain"/>
    <property type="match status" value="1"/>
</dbReference>
<dbReference type="CDD" id="cd06171">
    <property type="entry name" value="Sigma70_r4"/>
    <property type="match status" value="1"/>
</dbReference>
<dbReference type="InterPro" id="IPR036388">
    <property type="entry name" value="WH-like_DNA-bd_sf"/>
</dbReference>
<protein>
    <submittedName>
        <fullName evidence="8">RNA polymerase sigma-70 factor (ECF subfamily)</fullName>
    </submittedName>
</protein>
<dbReference type="InterPro" id="IPR013324">
    <property type="entry name" value="RNA_pol_sigma_r3/r4-like"/>
</dbReference>
<dbReference type="Pfam" id="PF22029">
    <property type="entry name" value="PhyR_sigma2"/>
    <property type="match status" value="1"/>
</dbReference>
<keyword evidence="4" id="KW-0804">Transcription</keyword>
<organism evidence="8 9">
    <name type="scientific">Dongia mobilis</name>
    <dbReference type="NCBI Taxonomy" id="578943"/>
    <lineage>
        <taxon>Bacteria</taxon>
        <taxon>Pseudomonadati</taxon>
        <taxon>Pseudomonadota</taxon>
        <taxon>Alphaproteobacteria</taxon>
        <taxon>Rhodospirillales</taxon>
        <taxon>Dongiaceae</taxon>
        <taxon>Dongia</taxon>
    </lineage>
</organism>
<dbReference type="InterPro" id="IPR039425">
    <property type="entry name" value="RNA_pol_sigma-70-like"/>
</dbReference>
<dbReference type="InterPro" id="IPR013249">
    <property type="entry name" value="RNA_pol_sigma70_r4_t2"/>
</dbReference>
<dbReference type="OrthoDB" id="9803470at2"/>
<dbReference type="InterPro" id="IPR013325">
    <property type="entry name" value="RNA_pol_sigma_r2"/>
</dbReference>
<dbReference type="SUPFAM" id="SSF88659">
    <property type="entry name" value="Sigma3 and sigma4 domains of RNA polymerase sigma factors"/>
    <property type="match status" value="1"/>
</dbReference>
<reference evidence="8 9" key="1">
    <citation type="submission" date="2019-03" db="EMBL/GenBank/DDBJ databases">
        <title>Genomic Encyclopedia of Type Strains, Phase III (KMG-III): the genomes of soil and plant-associated and newly described type strains.</title>
        <authorList>
            <person name="Whitman W."/>
        </authorList>
    </citation>
    <scope>NUCLEOTIDE SEQUENCE [LARGE SCALE GENOMIC DNA]</scope>
    <source>
        <strain evidence="8 9">CGMCC 1.7660</strain>
    </source>
</reference>
<evidence type="ECO:0000256" key="1">
    <source>
        <dbReference type="ARBA" id="ARBA00010641"/>
    </source>
</evidence>
<proteinExistence type="inferred from homology"/>
<sequence length="182" mass="20426">MAGRKDFEAKLISLLPRLRRFAIGLSGSIDEGHDLVQAACLKAIEKRHQWNPDSKLDSWIYRIVLTQWLDRRKSAAMRLNVPGDQHWDNIAGPSMQSELESREELKKTWSAIRELPEDQRQVLLLVAVEGLSYQEAADLLGIPIGTVMSRLARSRLALARNVQNDRVTGKTGSGKPDTENTG</sequence>
<dbReference type="NCBIfam" id="TIGR02937">
    <property type="entry name" value="sigma70-ECF"/>
    <property type="match status" value="1"/>
</dbReference>
<dbReference type="InterPro" id="IPR014284">
    <property type="entry name" value="RNA_pol_sigma-70_dom"/>
</dbReference>
<evidence type="ECO:0000256" key="3">
    <source>
        <dbReference type="ARBA" id="ARBA00023082"/>
    </source>
</evidence>